<feature type="compositionally biased region" description="Polar residues" evidence="6">
    <location>
        <begin position="244"/>
        <end position="257"/>
    </location>
</feature>
<dbReference type="PROSITE" id="PS51775">
    <property type="entry name" value="GTD_BINDING"/>
    <property type="match status" value="1"/>
</dbReference>
<evidence type="ECO:0000256" key="6">
    <source>
        <dbReference type="SAM" id="MobiDB-lite"/>
    </source>
</evidence>
<dbReference type="PANTHER" id="PTHR31448">
    <property type="entry name" value="MYOSIN-BINDING PROTEIN 2"/>
    <property type="match status" value="1"/>
</dbReference>
<feature type="transmembrane region" description="Helical" evidence="7">
    <location>
        <begin position="20"/>
        <end position="44"/>
    </location>
</feature>
<dbReference type="InterPro" id="IPR007656">
    <property type="entry name" value="GTD-bd"/>
</dbReference>
<dbReference type="Pfam" id="PF04576">
    <property type="entry name" value="Zein-binding"/>
    <property type="match status" value="1"/>
</dbReference>
<keyword evidence="2 7" id="KW-0812">Transmembrane</keyword>
<comment type="subcellular location">
    <subcellularLocation>
        <location evidence="1">Membrane</location>
        <topology evidence="1">Single-pass membrane protein</topology>
    </subcellularLocation>
</comment>
<accession>A0A2N9FBB8</accession>
<dbReference type="GO" id="GO:0080115">
    <property type="term" value="F:myosin XI tail binding"/>
    <property type="evidence" value="ECO:0007669"/>
    <property type="project" value="UniProtKB-ARBA"/>
</dbReference>
<feature type="compositionally biased region" description="Low complexity" evidence="6">
    <location>
        <begin position="678"/>
        <end position="687"/>
    </location>
</feature>
<evidence type="ECO:0000256" key="5">
    <source>
        <dbReference type="SAM" id="Coils"/>
    </source>
</evidence>
<evidence type="ECO:0000256" key="3">
    <source>
        <dbReference type="ARBA" id="ARBA00022989"/>
    </source>
</evidence>
<dbReference type="GO" id="GO:0016020">
    <property type="term" value="C:membrane"/>
    <property type="evidence" value="ECO:0007669"/>
    <property type="project" value="UniProtKB-SubCell"/>
</dbReference>
<feature type="domain" description="GTD-binding" evidence="8">
    <location>
        <begin position="556"/>
        <end position="654"/>
    </location>
</feature>
<evidence type="ECO:0000256" key="1">
    <source>
        <dbReference type="ARBA" id="ARBA00004167"/>
    </source>
</evidence>
<organism evidence="9">
    <name type="scientific">Fagus sylvatica</name>
    <name type="common">Beechnut</name>
    <dbReference type="NCBI Taxonomy" id="28930"/>
    <lineage>
        <taxon>Eukaryota</taxon>
        <taxon>Viridiplantae</taxon>
        <taxon>Streptophyta</taxon>
        <taxon>Embryophyta</taxon>
        <taxon>Tracheophyta</taxon>
        <taxon>Spermatophyta</taxon>
        <taxon>Magnoliopsida</taxon>
        <taxon>eudicotyledons</taxon>
        <taxon>Gunneridae</taxon>
        <taxon>Pentapetalae</taxon>
        <taxon>rosids</taxon>
        <taxon>fabids</taxon>
        <taxon>Fagales</taxon>
        <taxon>Fagaceae</taxon>
        <taxon>Fagus</taxon>
    </lineage>
</organism>
<dbReference type="EMBL" id="OIVN01000701">
    <property type="protein sequence ID" value="SPC84290.1"/>
    <property type="molecule type" value="Genomic_DNA"/>
</dbReference>
<evidence type="ECO:0000256" key="7">
    <source>
        <dbReference type="SAM" id="Phobius"/>
    </source>
</evidence>
<dbReference type="InterPro" id="IPR039306">
    <property type="entry name" value="MYOB"/>
</dbReference>
<gene>
    <name evidence="9" type="ORF">FSB_LOCUS12172</name>
</gene>
<sequence>MATNKFANMLHRNTHKIIVILVYAVLEWILISLLLLNSLFSYLIKKYTHFFGLKPPCLWCSRVDHIFEPKPEPGRNANCYRDLVCDTHATEISKLCYCSTHHKLAEPENMCENCLASRPSSRDSYVGRTQRITFISWLSENHVENGEKIFRCSCCDERLGCKLYPPFWLLKPSWGALNYTQKDNLVIEAVDDDSNEGKFEIHRDNGEEDHDGNDEGITDEIQILSAVNLQCDEKEADEGEKESAINTMEHGTNGTSSVHRSCDSSMIQCCPGQDYSVEIINLHFENATACEFNRLIPIELIDSSTAANKGLCNLKEDLREHDHQNGVSDSEPWIETQLNVSREVVALLTIDESTEEATEDQLESLEIAKGVIEVVEGKQDMVGEGCRQVDLTEGAPTLSLKVEKLAMKEQDDPPAAKTLISTEVSDHAADPPQAEEQISSLACLQDQSSTNDDGVEISTALGIPQNDLGLKPMEKATLQEKTILAEKTQEGINHHSTLYSEPNEVEEDKFPDTPTSVDSLHYLHKKLILFEKRELGAEESLDGSVVSEMEGGDAVTTVERLKSALKSERKALSALYTELEEERSASAIAANQTMAMITRLQEEKAAMQMEGLQYQRMMEEQAEYDQEALQLMNELMTKREKEKQELEKELEIYRKKVLDYEAKEKIRTMRRIKDGSVRSRTSSVSFSNAEDSDELSIDLNREVRDEDSSYYGHQDSSQNNSPDNEVINLEEMALDCVKHMGALDESLAEFEEERLSILDQLKALEEKLITIGDNEGLLEDGNSIEHTSMFGIQELEEKHEFTSPEENGISDGFPKDKHFPDRKTMSSMAKSLLPLLDATDNENEELLYEEKGESEYIDMESSLLSTFELDGKKLDIEDEVDHVYERLQALEADREFLKHCMSSIKKGDKGVDLLEEILQHLRDLKAVEIRVKNMSDDPLM</sequence>
<proteinExistence type="predicted"/>
<dbReference type="PANTHER" id="PTHR31448:SF34">
    <property type="entry name" value="MYOSIN-BINDING PROTEIN 3"/>
    <property type="match status" value="1"/>
</dbReference>
<evidence type="ECO:0000256" key="2">
    <source>
        <dbReference type="ARBA" id="ARBA00022692"/>
    </source>
</evidence>
<keyword evidence="5" id="KW-0175">Coiled coil</keyword>
<evidence type="ECO:0000256" key="4">
    <source>
        <dbReference type="ARBA" id="ARBA00023136"/>
    </source>
</evidence>
<reference evidence="9" key="1">
    <citation type="submission" date="2018-02" db="EMBL/GenBank/DDBJ databases">
        <authorList>
            <person name="Cohen D.B."/>
            <person name="Kent A.D."/>
        </authorList>
    </citation>
    <scope>NUCLEOTIDE SEQUENCE</scope>
</reference>
<feature type="coiled-coil region" evidence="5">
    <location>
        <begin position="558"/>
        <end position="663"/>
    </location>
</feature>
<feature type="region of interest" description="Disordered" evidence="6">
    <location>
        <begin position="237"/>
        <end position="257"/>
    </location>
</feature>
<evidence type="ECO:0000259" key="8">
    <source>
        <dbReference type="PROSITE" id="PS51775"/>
    </source>
</evidence>
<dbReference type="AlphaFoldDB" id="A0A2N9FBB8"/>
<keyword evidence="3 7" id="KW-1133">Transmembrane helix</keyword>
<feature type="region of interest" description="Disordered" evidence="6">
    <location>
        <begin position="677"/>
        <end position="698"/>
    </location>
</feature>
<keyword evidence="4 7" id="KW-0472">Membrane</keyword>
<name>A0A2N9FBB8_FAGSY</name>
<evidence type="ECO:0000313" key="9">
    <source>
        <dbReference type="EMBL" id="SPC84290.1"/>
    </source>
</evidence>
<protein>
    <recommendedName>
        <fullName evidence="8">GTD-binding domain-containing protein</fullName>
    </recommendedName>
</protein>